<comment type="caution">
    <text evidence="4">The sequence shown here is derived from an EMBL/GenBank/DDBJ whole genome shotgun (WGS) entry which is preliminary data.</text>
</comment>
<proteinExistence type="predicted"/>
<dbReference type="EMBL" id="JSVC01000005">
    <property type="protein sequence ID" value="KIC95658.1"/>
    <property type="molecule type" value="Genomic_DNA"/>
</dbReference>
<dbReference type="PANTHER" id="PTHR44591:SF3">
    <property type="entry name" value="RESPONSE REGULATORY DOMAIN-CONTAINING PROTEIN"/>
    <property type="match status" value="1"/>
</dbReference>
<evidence type="ECO:0000259" key="3">
    <source>
        <dbReference type="PROSITE" id="PS50110"/>
    </source>
</evidence>
<dbReference type="CDD" id="cd00156">
    <property type="entry name" value="REC"/>
    <property type="match status" value="1"/>
</dbReference>
<dbReference type="Proteomes" id="UP000031408">
    <property type="component" value="Unassembled WGS sequence"/>
</dbReference>
<keyword evidence="5" id="KW-1185">Reference proteome</keyword>
<evidence type="ECO:0000313" key="5">
    <source>
        <dbReference type="Proteomes" id="UP000031408"/>
    </source>
</evidence>
<protein>
    <recommendedName>
        <fullName evidence="3">Response regulatory domain-containing protein</fullName>
    </recommendedName>
</protein>
<evidence type="ECO:0000256" key="2">
    <source>
        <dbReference type="PROSITE-ProRule" id="PRU00169"/>
    </source>
</evidence>
<name>A0A0C1LJW0_9BACT</name>
<dbReference type="Gene3D" id="3.40.50.2300">
    <property type="match status" value="1"/>
</dbReference>
<dbReference type="PROSITE" id="PS50110">
    <property type="entry name" value="RESPONSE_REGULATORY"/>
    <property type="match status" value="1"/>
</dbReference>
<feature type="modified residue" description="4-aspartylphosphate" evidence="2">
    <location>
        <position position="57"/>
    </location>
</feature>
<feature type="domain" description="Response regulatory" evidence="3">
    <location>
        <begin position="6"/>
        <end position="124"/>
    </location>
</feature>
<dbReference type="SMART" id="SM00448">
    <property type="entry name" value="REC"/>
    <property type="match status" value="1"/>
</dbReference>
<gene>
    <name evidence="4" type="ORF">OI18_05275</name>
</gene>
<evidence type="ECO:0000313" key="4">
    <source>
        <dbReference type="EMBL" id="KIC95658.1"/>
    </source>
</evidence>
<dbReference type="InterPro" id="IPR011006">
    <property type="entry name" value="CheY-like_superfamily"/>
</dbReference>
<dbReference type="PANTHER" id="PTHR44591">
    <property type="entry name" value="STRESS RESPONSE REGULATOR PROTEIN 1"/>
    <property type="match status" value="1"/>
</dbReference>
<dbReference type="InterPro" id="IPR001789">
    <property type="entry name" value="Sig_transdc_resp-reg_receiver"/>
</dbReference>
<dbReference type="InterPro" id="IPR050595">
    <property type="entry name" value="Bact_response_regulator"/>
</dbReference>
<evidence type="ECO:0000256" key="1">
    <source>
        <dbReference type="ARBA" id="ARBA00022553"/>
    </source>
</evidence>
<dbReference type="Pfam" id="PF00072">
    <property type="entry name" value="Response_reg"/>
    <property type="match status" value="1"/>
</dbReference>
<organism evidence="4 5">
    <name type="scientific">Flavihumibacter solisilvae</name>
    <dbReference type="NCBI Taxonomy" id="1349421"/>
    <lineage>
        <taxon>Bacteria</taxon>
        <taxon>Pseudomonadati</taxon>
        <taxon>Bacteroidota</taxon>
        <taxon>Chitinophagia</taxon>
        <taxon>Chitinophagales</taxon>
        <taxon>Chitinophagaceae</taxon>
        <taxon>Flavihumibacter</taxon>
    </lineage>
</organism>
<dbReference type="AlphaFoldDB" id="A0A0C1LJW0"/>
<reference evidence="4 5" key="1">
    <citation type="submission" date="2014-11" db="EMBL/GenBank/DDBJ databases">
        <title>Genome sequence of Flavihumibacter solisilvae 3-3.</title>
        <authorList>
            <person name="Zhou G."/>
            <person name="Li M."/>
            <person name="Wang G."/>
        </authorList>
    </citation>
    <scope>NUCLEOTIDE SEQUENCE [LARGE SCALE GENOMIC DNA]</scope>
    <source>
        <strain evidence="4 5">3-3</strain>
    </source>
</reference>
<accession>A0A0C1LJW0</accession>
<dbReference type="SUPFAM" id="SSF52172">
    <property type="entry name" value="CheY-like"/>
    <property type="match status" value="1"/>
</dbReference>
<dbReference type="STRING" id="1349421.OI18_05275"/>
<dbReference type="GO" id="GO:0000160">
    <property type="term" value="P:phosphorelay signal transduction system"/>
    <property type="evidence" value="ECO:0007669"/>
    <property type="project" value="InterPro"/>
</dbReference>
<sequence length="137" mass="15530">MRMIQCLLLIDDDPEELDILTEALNGVTPRIRCVYAKGAEAALKVLHQITPDVVFIDINMPKIDGIECLALLRNMKLPEQVDVFIYSNFIDDKVCKLALEMGAKDCIKKPYSILQLKAILRKVLQVADADEFVQNRK</sequence>
<keyword evidence="1 2" id="KW-0597">Phosphoprotein</keyword>